<keyword evidence="3" id="KW-1185">Reference proteome</keyword>
<accession>A0A8J2SVW2</accession>
<evidence type="ECO:0000256" key="1">
    <source>
        <dbReference type="SAM" id="MobiDB-lite"/>
    </source>
</evidence>
<reference evidence="2" key="1">
    <citation type="submission" date="2021-11" db="EMBL/GenBank/DDBJ databases">
        <authorList>
            <consortium name="Genoscope - CEA"/>
            <person name="William W."/>
        </authorList>
    </citation>
    <scope>NUCLEOTIDE SEQUENCE</scope>
</reference>
<dbReference type="AlphaFoldDB" id="A0A8J2SVW2"/>
<name>A0A8J2SVW2_9STRA</name>
<dbReference type="EMBL" id="CAKKNE010000005">
    <property type="protein sequence ID" value="CAH0375946.1"/>
    <property type="molecule type" value="Genomic_DNA"/>
</dbReference>
<gene>
    <name evidence="2" type="ORF">PECAL_5P04990</name>
</gene>
<dbReference type="Proteomes" id="UP000789595">
    <property type="component" value="Unassembled WGS sequence"/>
</dbReference>
<proteinExistence type="predicted"/>
<organism evidence="2 3">
    <name type="scientific">Pelagomonas calceolata</name>
    <dbReference type="NCBI Taxonomy" id="35677"/>
    <lineage>
        <taxon>Eukaryota</taxon>
        <taxon>Sar</taxon>
        <taxon>Stramenopiles</taxon>
        <taxon>Ochrophyta</taxon>
        <taxon>Pelagophyceae</taxon>
        <taxon>Pelagomonadales</taxon>
        <taxon>Pelagomonadaceae</taxon>
        <taxon>Pelagomonas</taxon>
    </lineage>
</organism>
<protein>
    <submittedName>
        <fullName evidence="2">Uncharacterized protein</fullName>
    </submittedName>
</protein>
<feature type="region of interest" description="Disordered" evidence="1">
    <location>
        <begin position="1"/>
        <end position="82"/>
    </location>
</feature>
<comment type="caution">
    <text evidence="2">The sequence shown here is derived from an EMBL/GenBank/DDBJ whole genome shotgun (WGS) entry which is preliminary data.</text>
</comment>
<evidence type="ECO:0000313" key="2">
    <source>
        <dbReference type="EMBL" id="CAH0375946.1"/>
    </source>
</evidence>
<sequence>MMRPPKHVLLELDDDGDLHSVDGDSDAPAEAPTRRAGLRARPKQRDLSWGPGDGSEPKKPRTAAQLQVAALRRRPGPGKGEKTVILMRRIGDASWRRFGTQKDAAKAFGLYQSEVSYLINDRSKASSPARRFEARRVAATASVCDGPSRRDKCVEGSAQQKKNGKWIDSHMFPGREFDDLDEYRAAKKQRKELRTSYYAVNKHNTH</sequence>
<evidence type="ECO:0000313" key="3">
    <source>
        <dbReference type="Proteomes" id="UP000789595"/>
    </source>
</evidence>